<feature type="non-terminal residue" evidence="1">
    <location>
        <position position="60"/>
    </location>
</feature>
<name>A0ABD0PGD6_CIRMR</name>
<reference evidence="1 2" key="1">
    <citation type="submission" date="2024-05" db="EMBL/GenBank/DDBJ databases">
        <title>Genome sequencing and assembly of Indian major carp, Cirrhinus mrigala (Hamilton, 1822).</title>
        <authorList>
            <person name="Mohindra V."/>
            <person name="Chowdhury L.M."/>
            <person name="Lal K."/>
            <person name="Jena J.K."/>
        </authorList>
    </citation>
    <scope>NUCLEOTIDE SEQUENCE [LARGE SCALE GENOMIC DNA]</scope>
    <source>
        <strain evidence="1">CM1030</strain>
        <tissue evidence="1">Blood</tissue>
    </source>
</reference>
<organism evidence="1 2">
    <name type="scientific">Cirrhinus mrigala</name>
    <name type="common">Mrigala</name>
    <dbReference type="NCBI Taxonomy" id="683832"/>
    <lineage>
        <taxon>Eukaryota</taxon>
        <taxon>Metazoa</taxon>
        <taxon>Chordata</taxon>
        <taxon>Craniata</taxon>
        <taxon>Vertebrata</taxon>
        <taxon>Euteleostomi</taxon>
        <taxon>Actinopterygii</taxon>
        <taxon>Neopterygii</taxon>
        <taxon>Teleostei</taxon>
        <taxon>Ostariophysi</taxon>
        <taxon>Cypriniformes</taxon>
        <taxon>Cyprinidae</taxon>
        <taxon>Labeoninae</taxon>
        <taxon>Labeonini</taxon>
        <taxon>Cirrhinus</taxon>
    </lineage>
</organism>
<keyword evidence="2" id="KW-1185">Reference proteome</keyword>
<dbReference type="EMBL" id="JAMKFB020000016">
    <property type="protein sequence ID" value="KAL0172416.1"/>
    <property type="molecule type" value="Genomic_DNA"/>
</dbReference>
<evidence type="ECO:0000313" key="1">
    <source>
        <dbReference type="EMBL" id="KAL0172416.1"/>
    </source>
</evidence>
<dbReference type="AlphaFoldDB" id="A0ABD0PGD6"/>
<sequence>TRCCSHALCSSCSCYRDDACSYCDPACSESDSHCTAHGQRQSRAARFQLPHGSGQREFWQ</sequence>
<dbReference type="Proteomes" id="UP001529510">
    <property type="component" value="Unassembled WGS sequence"/>
</dbReference>
<gene>
    <name evidence="1" type="ORF">M9458_032727</name>
</gene>
<proteinExistence type="predicted"/>
<protein>
    <submittedName>
        <fullName evidence="1">Uncharacterized protein</fullName>
    </submittedName>
</protein>
<evidence type="ECO:0000313" key="2">
    <source>
        <dbReference type="Proteomes" id="UP001529510"/>
    </source>
</evidence>
<accession>A0ABD0PGD6</accession>
<feature type="non-terminal residue" evidence="1">
    <location>
        <position position="1"/>
    </location>
</feature>
<comment type="caution">
    <text evidence="1">The sequence shown here is derived from an EMBL/GenBank/DDBJ whole genome shotgun (WGS) entry which is preliminary data.</text>
</comment>